<evidence type="ECO:0008006" key="3">
    <source>
        <dbReference type="Google" id="ProtNLM"/>
    </source>
</evidence>
<name>A0A2M8GJ27_9BACT</name>
<protein>
    <recommendedName>
        <fullName evidence="3">Prevent-host-death protein</fullName>
    </recommendedName>
</protein>
<proteinExistence type="predicted"/>
<dbReference type="Proteomes" id="UP000228960">
    <property type="component" value="Unassembled WGS sequence"/>
</dbReference>
<accession>A0A2M8GJ27</accession>
<sequence length="101" mass="11868">MCYIFIMFIPTAKNTSTVTDMRVDAIGLIKDVEKLGMKYIFQKSKPKVVMMNMVLFERMVEKYEDWLDQERVYELEKEDHGIGVSLEDVAKEFGIKLHNKV</sequence>
<reference evidence="2" key="1">
    <citation type="submission" date="2017-09" db="EMBL/GenBank/DDBJ databases">
        <title>Depth-based differentiation of microbial function through sediment-hosted aquifers and enrichment of novel symbionts in the deep terrestrial subsurface.</title>
        <authorList>
            <person name="Probst A.J."/>
            <person name="Ladd B."/>
            <person name="Jarett J.K."/>
            <person name="Geller-Mcgrath D.E."/>
            <person name="Sieber C.M.K."/>
            <person name="Emerson J.B."/>
            <person name="Anantharaman K."/>
            <person name="Thomas B.C."/>
            <person name="Malmstrom R."/>
            <person name="Stieglmeier M."/>
            <person name="Klingl A."/>
            <person name="Woyke T."/>
            <person name="Ryan C.M."/>
            <person name="Banfield J.F."/>
        </authorList>
    </citation>
    <scope>NUCLEOTIDE SEQUENCE [LARGE SCALE GENOMIC DNA]</scope>
</reference>
<evidence type="ECO:0000313" key="2">
    <source>
        <dbReference type="Proteomes" id="UP000228960"/>
    </source>
</evidence>
<organism evidence="1 2">
    <name type="scientific">Candidatus Shapirobacteria bacterium CG_4_8_14_3_um_filter_35_11</name>
    <dbReference type="NCBI Taxonomy" id="1974874"/>
    <lineage>
        <taxon>Bacteria</taxon>
        <taxon>Candidatus Shapironibacteriota</taxon>
    </lineage>
</organism>
<dbReference type="EMBL" id="PFQM01000100">
    <property type="protein sequence ID" value="PJC79795.1"/>
    <property type="molecule type" value="Genomic_DNA"/>
</dbReference>
<gene>
    <name evidence="1" type="ORF">CO009_03325</name>
</gene>
<evidence type="ECO:0000313" key="1">
    <source>
        <dbReference type="EMBL" id="PJC79795.1"/>
    </source>
</evidence>
<dbReference type="AlphaFoldDB" id="A0A2M8GJ27"/>
<comment type="caution">
    <text evidence="1">The sequence shown here is derived from an EMBL/GenBank/DDBJ whole genome shotgun (WGS) entry which is preliminary data.</text>
</comment>